<evidence type="ECO:0000256" key="3">
    <source>
        <dbReference type="ARBA" id="ARBA00023326"/>
    </source>
</evidence>
<name>A0A7M1S1N0_9BACT</name>
<feature type="region of interest" description="Disordered" evidence="4">
    <location>
        <begin position="233"/>
        <end position="343"/>
    </location>
</feature>
<evidence type="ECO:0000256" key="4">
    <source>
        <dbReference type="SAM" id="MobiDB-lite"/>
    </source>
</evidence>
<dbReference type="InterPro" id="IPR012341">
    <property type="entry name" value="6hp_glycosidase-like_sf"/>
</dbReference>
<evidence type="ECO:0000313" key="8">
    <source>
        <dbReference type="Proteomes" id="UP000595074"/>
    </source>
</evidence>
<dbReference type="Pfam" id="PF02927">
    <property type="entry name" value="CelD_N"/>
    <property type="match status" value="1"/>
</dbReference>
<evidence type="ECO:0000259" key="6">
    <source>
        <dbReference type="Pfam" id="PF02927"/>
    </source>
</evidence>
<dbReference type="EMBL" id="CP063164">
    <property type="protein sequence ID" value="QOR61288.1"/>
    <property type="molecule type" value="Genomic_DNA"/>
</dbReference>
<dbReference type="GO" id="GO:0005509">
    <property type="term" value="F:calcium ion binding"/>
    <property type="evidence" value="ECO:0007669"/>
    <property type="project" value="InterPro"/>
</dbReference>
<evidence type="ECO:0000256" key="2">
    <source>
        <dbReference type="ARBA" id="ARBA00023277"/>
    </source>
</evidence>
<dbReference type="Pfam" id="PF00759">
    <property type="entry name" value="Glyco_hydro_9"/>
    <property type="match status" value="1"/>
</dbReference>
<dbReference type="InterPro" id="IPR008928">
    <property type="entry name" value="6-hairpin_glycosidase_sf"/>
</dbReference>
<dbReference type="SUPFAM" id="SSF49899">
    <property type="entry name" value="Concanavalin A-like lectins/glucanases"/>
    <property type="match status" value="2"/>
</dbReference>
<dbReference type="InterPro" id="IPR004197">
    <property type="entry name" value="Cellulase_Ig-like"/>
</dbReference>
<evidence type="ECO:0000259" key="5">
    <source>
        <dbReference type="Pfam" id="PF00759"/>
    </source>
</evidence>
<dbReference type="Gene3D" id="2.60.120.200">
    <property type="match status" value="1"/>
</dbReference>
<feature type="compositionally biased region" description="Polar residues" evidence="4">
    <location>
        <begin position="317"/>
        <end position="331"/>
    </location>
</feature>
<evidence type="ECO:0000256" key="1">
    <source>
        <dbReference type="ARBA" id="ARBA00007072"/>
    </source>
</evidence>
<feature type="domain" description="Cellulase Ig-like" evidence="6">
    <location>
        <begin position="484"/>
        <end position="570"/>
    </location>
</feature>
<dbReference type="SUPFAM" id="SSF48208">
    <property type="entry name" value="Six-hairpin glycosidases"/>
    <property type="match status" value="1"/>
</dbReference>
<organism evidence="7 8">
    <name type="scientific">Sulfurovum indicum</name>
    <dbReference type="NCBI Taxonomy" id="2779528"/>
    <lineage>
        <taxon>Bacteria</taxon>
        <taxon>Pseudomonadati</taxon>
        <taxon>Campylobacterota</taxon>
        <taxon>Epsilonproteobacteria</taxon>
        <taxon>Campylobacterales</taxon>
        <taxon>Sulfurovaceae</taxon>
        <taxon>Sulfurovum</taxon>
    </lineage>
</organism>
<gene>
    <name evidence="7" type="ORF">IMZ28_07475</name>
</gene>
<evidence type="ECO:0000313" key="7">
    <source>
        <dbReference type="EMBL" id="QOR61288.1"/>
    </source>
</evidence>
<proteinExistence type="inferred from homology"/>
<dbReference type="Gene3D" id="2.60.40.10">
    <property type="entry name" value="Immunoglobulins"/>
    <property type="match status" value="1"/>
</dbReference>
<dbReference type="PANTHER" id="PTHR10199:SF100">
    <property type="entry name" value="THROMBOSPONDIN, ISOFORM A"/>
    <property type="match status" value="1"/>
</dbReference>
<dbReference type="Gene3D" id="4.10.1080.10">
    <property type="entry name" value="TSP type-3 repeat"/>
    <property type="match status" value="1"/>
</dbReference>
<dbReference type="Gene3D" id="1.50.10.10">
    <property type="match status" value="1"/>
</dbReference>
<dbReference type="GO" id="GO:0000272">
    <property type="term" value="P:polysaccharide catabolic process"/>
    <property type="evidence" value="ECO:0007669"/>
    <property type="project" value="UniProtKB-KW"/>
</dbReference>
<keyword evidence="3" id="KW-0624">Polysaccharide degradation</keyword>
<dbReference type="InterPro" id="IPR001701">
    <property type="entry name" value="Glyco_hydro_9"/>
</dbReference>
<dbReference type="InterPro" id="IPR014756">
    <property type="entry name" value="Ig_E-set"/>
</dbReference>
<dbReference type="InterPro" id="IPR013320">
    <property type="entry name" value="ConA-like_dom_sf"/>
</dbReference>
<reference evidence="7 8" key="1">
    <citation type="submission" date="2020-10" db="EMBL/GenBank/DDBJ databases">
        <title>The genome of sulfurovum sp.</title>
        <authorList>
            <person name="Xie S."/>
            <person name="Shao Z."/>
            <person name="Jiang L."/>
        </authorList>
    </citation>
    <scope>NUCLEOTIDE SEQUENCE [LARGE SCALE GENOMIC DNA]</scope>
    <source>
        <strain evidence="7 8">ST-419</strain>
    </source>
</reference>
<feature type="domain" description="Glycoside hydrolase family 9" evidence="5">
    <location>
        <begin position="586"/>
        <end position="999"/>
    </location>
</feature>
<dbReference type="SUPFAM" id="SSF103647">
    <property type="entry name" value="TSP type-3 repeat"/>
    <property type="match status" value="1"/>
</dbReference>
<keyword evidence="7" id="KW-0378">Hydrolase</keyword>
<dbReference type="RefSeq" id="WP_197547961.1">
    <property type="nucleotide sequence ID" value="NZ_CP063164.1"/>
</dbReference>
<dbReference type="CDD" id="cd02850">
    <property type="entry name" value="E_set_Cellulase_N"/>
    <property type="match status" value="1"/>
</dbReference>
<dbReference type="InterPro" id="IPR013783">
    <property type="entry name" value="Ig-like_fold"/>
</dbReference>
<dbReference type="KEGG" id="sinu:IMZ28_07475"/>
<comment type="similarity">
    <text evidence="1">Belongs to the glycosyl hydrolase 9 (cellulase E) family.</text>
</comment>
<dbReference type="GO" id="GO:0008810">
    <property type="term" value="F:cellulase activity"/>
    <property type="evidence" value="ECO:0007669"/>
    <property type="project" value="InterPro"/>
</dbReference>
<dbReference type="SUPFAM" id="SSF81296">
    <property type="entry name" value="E set domains"/>
    <property type="match status" value="1"/>
</dbReference>
<sequence>MKKLLLYATIAVATSILWGRAEPAAHHNSLISSIFHLNNSLRDSKGVISDLKLSGSASFDDSNLDWMNNPSGSALKFNGVNDQADVIFRVDPYLTEGWSDKDIAEVSLEGWFYFDAIDPKDDNKLELLYMRQGWEYGFEIIRHPWTNKLSVYLGSHEDSGETVNNALSLRQWHHIKIIHNRTYYLLYIDGKELLKVAHGREKLNLYNAQQDIRLSFGDFHGWADEIRFNLDFDTDNDGIPNKRDPDDDGDGVNDKQDAFPLDSSEWSDNDNDGIGDNADHDDDNDGIADERDLQPLNASNANADTDGDGFSDLVEYQSGSLPNDASSSPESTLPDRGVSPVLSDRQHRSLESLIQMQKPGEVRIHAVSKEWLRLTLVPERNENSTEFIRQPVDITKAEDPAMFTVKDEQNNSLSIDKTGLKRRTFYAPRRVGDLRIAENIFIHLNQPLIAGQPYTLNVDTNLTGTSIHTTFRFEPESQLSDLLHVDPYGFRPADKKKGYLGLMMGSAGEYEPTDLNFEVVRSSDNQVVFQGTGTLEISEGWRDTFTNHPYHKVYQLDFSELTTAGEYYLRHSTGISQPFVIHSNVYRNCMNTLALGMYHQRRGEALVEPFTRFTHKATIEDQTYVYDSSDLDPFLTSLRNWGDGIKYPTTLEGQHIDISGGHMDAGDYSPYTWNSSMTAWTLITTLDVYGERVQHDNLGIPESGDGIPDLLQEFLIEINWLKDMQDPVDGGVFGMSKPKGMSYQYTMPGEMEDLTRYLSPKDTTVTGGYAAALARAARSPILKQYDPALAELLKKRAIKAWEWLEANPGMHGYHHYGIASASEGDEGHEHARAWAAIELYALTGDERYHNAFMEYHKPLLRDDGVYLMNKGYGYVNRTLALWEHDQIAYPVDADLKQTSVNRFREAVDQYVSISNKTPYDLAVNDVVKRWNIIGWFFPVSDFGWDLLLAHELYGDLDYLETAQDQIHFTLGGNPSNMSYITGMGYKRLRSIVDQESYYDGIEAPVTGLPVSPMVTGYTWSNTYTRDISQYSWPLDNPDRNSESEVYGLLETAYDGWNINGEFTIEKMAGMLTSMAILTPHNNKQYTYPEFTLTVESLANGLFQPKLNFKDGEPQNYSILWSENDQHVSADPNYLLQQDFSKPVWKLSAEVVTHEGRRWYAETRINTRDYTNTDIPLEAFSNESVSTLFHLDGSLSDSNSIMADLNLMGNAHFDNHNLYWMQTPSGSALRFDGFGDEAKTTFYVENYLSEGKRFEDIAEVSIGGLFFFDTLGPVNENALFLFSLQQSWANRTELIRYAWTKQILAALGKIQDERDDINEALSLHKWHYIQMIYNRTHYILKVDGKEIVKVTHDNGEKLLDHRIVALKFGNFYGWADEIYFSMKFDDGSIITPSN</sequence>
<keyword evidence="8" id="KW-1185">Reference proteome</keyword>
<feature type="compositionally biased region" description="Acidic residues" evidence="4">
    <location>
        <begin position="265"/>
        <end position="287"/>
    </location>
</feature>
<keyword evidence="2" id="KW-0119">Carbohydrate metabolism</keyword>
<dbReference type="InterPro" id="IPR028974">
    <property type="entry name" value="TSP_type-3_rpt"/>
</dbReference>
<dbReference type="PANTHER" id="PTHR10199">
    <property type="entry name" value="THROMBOSPONDIN"/>
    <property type="match status" value="1"/>
</dbReference>
<accession>A0A7M1S1N0</accession>
<dbReference type="Proteomes" id="UP000595074">
    <property type="component" value="Chromosome"/>
</dbReference>
<protein>
    <submittedName>
        <fullName evidence="7">Glycoside hydrolase family 9 protein</fullName>
    </submittedName>
</protein>